<name>A0AAE1A4I7_9GAST</name>
<keyword evidence="3" id="KW-1185">Reference proteome</keyword>
<proteinExistence type="predicted"/>
<dbReference type="Proteomes" id="UP001283361">
    <property type="component" value="Unassembled WGS sequence"/>
</dbReference>
<sequence>MSAGRLKNFEDLAVVPSFHSPGQADASPSWRISSVPSFQPKQSSSLRPNLQSEDLEFTFRPDSRSDIFSAAEA</sequence>
<reference evidence="2" key="1">
    <citation type="journal article" date="2023" name="G3 (Bethesda)">
        <title>A reference genome for the long-term kleptoplast-retaining sea slug Elysia crispata morphotype clarki.</title>
        <authorList>
            <person name="Eastman K.E."/>
            <person name="Pendleton A.L."/>
            <person name="Shaikh M.A."/>
            <person name="Suttiyut T."/>
            <person name="Ogas R."/>
            <person name="Tomko P."/>
            <person name="Gavelis G."/>
            <person name="Widhalm J.R."/>
            <person name="Wisecaver J.H."/>
        </authorList>
    </citation>
    <scope>NUCLEOTIDE SEQUENCE</scope>
    <source>
        <strain evidence="2">ECLA1</strain>
    </source>
</reference>
<evidence type="ECO:0000313" key="3">
    <source>
        <dbReference type="Proteomes" id="UP001283361"/>
    </source>
</evidence>
<evidence type="ECO:0000313" key="2">
    <source>
        <dbReference type="EMBL" id="KAK3781133.1"/>
    </source>
</evidence>
<comment type="caution">
    <text evidence="2">The sequence shown here is derived from an EMBL/GenBank/DDBJ whole genome shotgun (WGS) entry which is preliminary data.</text>
</comment>
<evidence type="ECO:0000256" key="1">
    <source>
        <dbReference type="SAM" id="MobiDB-lite"/>
    </source>
</evidence>
<organism evidence="2 3">
    <name type="scientific">Elysia crispata</name>
    <name type="common">lettuce slug</name>
    <dbReference type="NCBI Taxonomy" id="231223"/>
    <lineage>
        <taxon>Eukaryota</taxon>
        <taxon>Metazoa</taxon>
        <taxon>Spiralia</taxon>
        <taxon>Lophotrochozoa</taxon>
        <taxon>Mollusca</taxon>
        <taxon>Gastropoda</taxon>
        <taxon>Heterobranchia</taxon>
        <taxon>Euthyneura</taxon>
        <taxon>Panpulmonata</taxon>
        <taxon>Sacoglossa</taxon>
        <taxon>Placobranchoidea</taxon>
        <taxon>Plakobranchidae</taxon>
        <taxon>Elysia</taxon>
    </lineage>
</organism>
<accession>A0AAE1A4I7</accession>
<dbReference type="EMBL" id="JAWDGP010002657">
    <property type="protein sequence ID" value="KAK3781133.1"/>
    <property type="molecule type" value="Genomic_DNA"/>
</dbReference>
<feature type="compositionally biased region" description="Polar residues" evidence="1">
    <location>
        <begin position="30"/>
        <end position="52"/>
    </location>
</feature>
<gene>
    <name evidence="2" type="ORF">RRG08_020075</name>
</gene>
<dbReference type="AlphaFoldDB" id="A0AAE1A4I7"/>
<feature type="region of interest" description="Disordered" evidence="1">
    <location>
        <begin position="17"/>
        <end position="53"/>
    </location>
</feature>
<protein>
    <submittedName>
        <fullName evidence="2">Uncharacterized protein</fullName>
    </submittedName>
</protein>